<dbReference type="AlphaFoldDB" id="A0ABD2W2G0"/>
<dbReference type="EMBL" id="JBJJXI010000139">
    <property type="protein sequence ID" value="KAL3387163.1"/>
    <property type="molecule type" value="Genomic_DNA"/>
</dbReference>
<dbReference type="PROSITE" id="PS00028">
    <property type="entry name" value="ZINC_FINGER_C2H2_1"/>
    <property type="match status" value="1"/>
</dbReference>
<feature type="transmembrane region" description="Helical" evidence="2">
    <location>
        <begin position="12"/>
        <end position="29"/>
    </location>
</feature>
<keyword evidence="1" id="KW-0863">Zinc-finger</keyword>
<gene>
    <name evidence="4" type="ORF">TKK_017482</name>
</gene>
<dbReference type="Proteomes" id="UP001627154">
    <property type="component" value="Unassembled WGS sequence"/>
</dbReference>
<accession>A0ABD2W2G0</accession>
<evidence type="ECO:0000256" key="1">
    <source>
        <dbReference type="PROSITE-ProRule" id="PRU00042"/>
    </source>
</evidence>
<reference evidence="4 5" key="1">
    <citation type="journal article" date="2024" name="bioRxiv">
        <title>A reference genome for Trichogramma kaykai: A tiny desert-dwelling parasitoid wasp with competing sex-ratio distorters.</title>
        <authorList>
            <person name="Culotta J."/>
            <person name="Lindsey A.R."/>
        </authorList>
    </citation>
    <scope>NUCLEOTIDE SEQUENCE [LARGE SCALE GENOMIC DNA]</scope>
    <source>
        <strain evidence="4 5">KSX58</strain>
    </source>
</reference>
<name>A0ABD2W2G0_9HYME</name>
<sequence>MVLYAKSRCRYIYMVLGLVAVPSAVRVWVQNMCGGGKSDYDGRLLIGDPIKDSKNASFLSLFKRLSIQVSLKDGELDNLPYDFHCATVQGHIEDRKCPFCDVYFTSLKSVKEHRKVVHLKQRVKSHSKKIATRIIKRRDDEVLCVVKESQDVEWVENEDVIVESPDPSQESDKKDEDLPIINSIEGWLKCEWEDVD</sequence>
<organism evidence="4 5">
    <name type="scientific">Trichogramma kaykai</name>
    <dbReference type="NCBI Taxonomy" id="54128"/>
    <lineage>
        <taxon>Eukaryota</taxon>
        <taxon>Metazoa</taxon>
        <taxon>Ecdysozoa</taxon>
        <taxon>Arthropoda</taxon>
        <taxon>Hexapoda</taxon>
        <taxon>Insecta</taxon>
        <taxon>Pterygota</taxon>
        <taxon>Neoptera</taxon>
        <taxon>Endopterygota</taxon>
        <taxon>Hymenoptera</taxon>
        <taxon>Apocrita</taxon>
        <taxon>Proctotrupomorpha</taxon>
        <taxon>Chalcidoidea</taxon>
        <taxon>Trichogrammatidae</taxon>
        <taxon>Trichogramma</taxon>
    </lineage>
</organism>
<dbReference type="PROSITE" id="PS50157">
    <property type="entry name" value="ZINC_FINGER_C2H2_2"/>
    <property type="match status" value="1"/>
</dbReference>
<feature type="domain" description="C2H2-type" evidence="3">
    <location>
        <begin position="95"/>
        <end position="123"/>
    </location>
</feature>
<keyword evidence="2" id="KW-1133">Transmembrane helix</keyword>
<protein>
    <recommendedName>
        <fullName evidence="3">C2H2-type domain-containing protein</fullName>
    </recommendedName>
</protein>
<evidence type="ECO:0000313" key="4">
    <source>
        <dbReference type="EMBL" id="KAL3387163.1"/>
    </source>
</evidence>
<evidence type="ECO:0000313" key="5">
    <source>
        <dbReference type="Proteomes" id="UP001627154"/>
    </source>
</evidence>
<proteinExistence type="predicted"/>
<evidence type="ECO:0000256" key="2">
    <source>
        <dbReference type="SAM" id="Phobius"/>
    </source>
</evidence>
<keyword evidence="1" id="KW-0862">Zinc</keyword>
<comment type="caution">
    <text evidence="4">The sequence shown here is derived from an EMBL/GenBank/DDBJ whole genome shotgun (WGS) entry which is preliminary data.</text>
</comment>
<keyword evidence="1" id="KW-0479">Metal-binding</keyword>
<keyword evidence="2" id="KW-0812">Transmembrane</keyword>
<evidence type="ECO:0000259" key="3">
    <source>
        <dbReference type="PROSITE" id="PS50157"/>
    </source>
</evidence>
<keyword evidence="5" id="KW-1185">Reference proteome</keyword>
<dbReference type="InterPro" id="IPR013087">
    <property type="entry name" value="Znf_C2H2_type"/>
</dbReference>
<dbReference type="GO" id="GO:0008270">
    <property type="term" value="F:zinc ion binding"/>
    <property type="evidence" value="ECO:0007669"/>
    <property type="project" value="UniProtKB-KW"/>
</dbReference>
<keyword evidence="2" id="KW-0472">Membrane</keyword>